<organism evidence="2 3">
    <name type="scientific">Caenorhabditis auriculariae</name>
    <dbReference type="NCBI Taxonomy" id="2777116"/>
    <lineage>
        <taxon>Eukaryota</taxon>
        <taxon>Metazoa</taxon>
        <taxon>Ecdysozoa</taxon>
        <taxon>Nematoda</taxon>
        <taxon>Chromadorea</taxon>
        <taxon>Rhabditida</taxon>
        <taxon>Rhabditina</taxon>
        <taxon>Rhabditomorpha</taxon>
        <taxon>Rhabditoidea</taxon>
        <taxon>Rhabditidae</taxon>
        <taxon>Peloderinae</taxon>
        <taxon>Caenorhabditis</taxon>
    </lineage>
</organism>
<feature type="transmembrane region" description="Helical" evidence="1">
    <location>
        <begin position="48"/>
        <end position="68"/>
    </location>
</feature>
<evidence type="ECO:0000313" key="3">
    <source>
        <dbReference type="Proteomes" id="UP000835052"/>
    </source>
</evidence>
<keyword evidence="1" id="KW-0812">Transmembrane</keyword>
<evidence type="ECO:0000256" key="1">
    <source>
        <dbReference type="SAM" id="Phobius"/>
    </source>
</evidence>
<reference evidence="2" key="1">
    <citation type="submission" date="2020-10" db="EMBL/GenBank/DDBJ databases">
        <authorList>
            <person name="Kikuchi T."/>
        </authorList>
    </citation>
    <scope>NUCLEOTIDE SEQUENCE</scope>
    <source>
        <strain evidence="2">NKZ352</strain>
    </source>
</reference>
<gene>
    <name evidence="2" type="ORF">CAUJ_LOCUS970</name>
</gene>
<name>A0A8S1GQ16_9PELO</name>
<feature type="transmembrane region" description="Helical" evidence="1">
    <location>
        <begin position="23"/>
        <end position="41"/>
    </location>
</feature>
<protein>
    <submittedName>
        <fullName evidence="2">Uncharacterized protein</fullName>
    </submittedName>
</protein>
<proteinExistence type="predicted"/>
<accession>A0A8S1GQ16</accession>
<keyword evidence="3" id="KW-1185">Reference proteome</keyword>
<keyword evidence="1" id="KW-1133">Transmembrane helix</keyword>
<dbReference type="Proteomes" id="UP000835052">
    <property type="component" value="Unassembled WGS sequence"/>
</dbReference>
<comment type="caution">
    <text evidence="2">The sequence shown here is derived from an EMBL/GenBank/DDBJ whole genome shotgun (WGS) entry which is preliminary data.</text>
</comment>
<keyword evidence="1" id="KW-0472">Membrane</keyword>
<sequence>MHILFNIFFPAQINRYYLQLPKMFGRFLLVEVLLLLAGYGFSFSNIHVVYFFFPVALLKLYYFANQVVWCYITGYSDYSRFTVEVLNFIPPGLCFLSVALDLTYILLTLLVPQYVVVIMRFTFLIELSSIQTNQEIVGVL</sequence>
<dbReference type="EMBL" id="CAJGYM010000002">
    <property type="protein sequence ID" value="CAD6185051.1"/>
    <property type="molecule type" value="Genomic_DNA"/>
</dbReference>
<dbReference type="AlphaFoldDB" id="A0A8S1GQ16"/>
<evidence type="ECO:0000313" key="2">
    <source>
        <dbReference type="EMBL" id="CAD6185051.1"/>
    </source>
</evidence>
<feature type="transmembrane region" description="Helical" evidence="1">
    <location>
        <begin position="88"/>
        <end position="111"/>
    </location>
</feature>